<reference evidence="2 3" key="1">
    <citation type="journal article" date="2015" name="Stand. Genomic Sci.">
        <title>Genomic Encyclopedia of Bacterial and Archaeal Type Strains, Phase III: the genomes of soil and plant-associated and newly described type strains.</title>
        <authorList>
            <person name="Whitman W.B."/>
            <person name="Woyke T."/>
            <person name="Klenk H.P."/>
            <person name="Zhou Y."/>
            <person name="Lilburn T.G."/>
            <person name="Beck B.J."/>
            <person name="De Vos P."/>
            <person name="Vandamme P."/>
            <person name="Eisen J.A."/>
            <person name="Garrity G."/>
            <person name="Hugenholtz P."/>
            <person name="Kyrpides N.C."/>
        </authorList>
    </citation>
    <scope>NUCLEOTIDE SEQUENCE [LARGE SCALE GENOMIC DNA]</scope>
    <source>
        <strain evidence="2 3">VKM Ac-2572</strain>
    </source>
</reference>
<feature type="transmembrane region" description="Helical" evidence="1">
    <location>
        <begin position="28"/>
        <end position="46"/>
    </location>
</feature>
<protein>
    <submittedName>
        <fullName evidence="2">Uncharacterized protein</fullName>
    </submittedName>
</protein>
<dbReference type="Proteomes" id="UP000294508">
    <property type="component" value="Unassembled WGS sequence"/>
</dbReference>
<name>A0A4R2H869_9ACTN</name>
<feature type="transmembrane region" description="Helical" evidence="1">
    <location>
        <begin position="6"/>
        <end position="23"/>
    </location>
</feature>
<gene>
    <name evidence="2" type="ORF">EV652_10943</name>
</gene>
<keyword evidence="1" id="KW-0472">Membrane</keyword>
<keyword evidence="1" id="KW-0812">Transmembrane</keyword>
<dbReference type="EMBL" id="SLWN01000009">
    <property type="protein sequence ID" value="TCO23220.1"/>
    <property type="molecule type" value="Genomic_DNA"/>
</dbReference>
<evidence type="ECO:0000256" key="1">
    <source>
        <dbReference type="SAM" id="Phobius"/>
    </source>
</evidence>
<keyword evidence="3" id="KW-1185">Reference proteome</keyword>
<evidence type="ECO:0000313" key="3">
    <source>
        <dbReference type="Proteomes" id="UP000294508"/>
    </source>
</evidence>
<comment type="caution">
    <text evidence="2">The sequence shown here is derived from an EMBL/GenBank/DDBJ whole genome shotgun (WGS) entry which is preliminary data.</text>
</comment>
<evidence type="ECO:0000313" key="2">
    <source>
        <dbReference type="EMBL" id="TCO23220.1"/>
    </source>
</evidence>
<dbReference type="RefSeq" id="WP_132211840.1">
    <property type="nucleotide sequence ID" value="NZ_SLWN01000009.1"/>
</dbReference>
<dbReference type="AlphaFoldDB" id="A0A4R2H869"/>
<accession>A0A4R2H869</accession>
<keyword evidence="1" id="KW-1133">Transmembrane helix</keyword>
<sequence length="75" mass="7934">MAGNHALVLALIAFAVYNVIKYLKQILVALATAVIAFAGFGAVSFFETVHDELKPAAATVSLPGFAAQPMVLHRH</sequence>
<organism evidence="2 3">
    <name type="scientific">Kribbella steppae</name>
    <dbReference type="NCBI Taxonomy" id="2512223"/>
    <lineage>
        <taxon>Bacteria</taxon>
        <taxon>Bacillati</taxon>
        <taxon>Actinomycetota</taxon>
        <taxon>Actinomycetes</taxon>
        <taxon>Propionibacteriales</taxon>
        <taxon>Kribbellaceae</taxon>
        <taxon>Kribbella</taxon>
    </lineage>
</organism>
<proteinExistence type="predicted"/>